<geneLocation type="plasmid" evidence="2">
    <name>plasmid1</name>
</geneLocation>
<reference evidence="2 3" key="1">
    <citation type="submission" date="2017-06" db="EMBL/GenBank/DDBJ databases">
        <title>Genome sequencing of cyanobaciteial culture collection at National Institute for Environmental Studies (NIES).</title>
        <authorList>
            <person name="Hirose Y."/>
            <person name="Shimura Y."/>
            <person name="Fujisawa T."/>
            <person name="Nakamura Y."/>
            <person name="Kawachi M."/>
        </authorList>
    </citation>
    <scope>NUCLEOTIDE SEQUENCE [LARGE SCALE GENOMIC DNA]</scope>
    <source>
        <strain evidence="2 3">NIES-2135</strain>
        <plasmid evidence="3">Plasmid Plasmid1 dna</plasmid>
    </source>
</reference>
<gene>
    <name evidence="2" type="ORF">NIES2135_60890</name>
</gene>
<evidence type="ECO:0000313" key="2">
    <source>
        <dbReference type="EMBL" id="BAY59212.1"/>
    </source>
</evidence>
<evidence type="ECO:0000256" key="1">
    <source>
        <dbReference type="SAM" id="MobiDB-lite"/>
    </source>
</evidence>
<feature type="region of interest" description="Disordered" evidence="1">
    <location>
        <begin position="134"/>
        <end position="206"/>
    </location>
</feature>
<dbReference type="EMBL" id="AP018204">
    <property type="protein sequence ID" value="BAY59212.1"/>
    <property type="molecule type" value="Genomic_DNA"/>
</dbReference>
<feature type="compositionally biased region" description="Polar residues" evidence="1">
    <location>
        <begin position="165"/>
        <end position="175"/>
    </location>
</feature>
<dbReference type="AlphaFoldDB" id="A0A1Z4JR56"/>
<sequence>MSSPQAKIYAKDAAVFIDFPAASIRDRYLGRLVYIPGKTYALTHRNNAITPKLFTVLEYHLPEDMSEVEVDLVIRSFDPYTHIPRSLSRVRFPRCLDGSLSPENWQIKTVHAPEQAASLNDVIIPLPGAIEPLSHQSSQVDPMRPSAGAVSVSTQPIVPTRDRGSNLTQKNSPSNKGLEIVELKKTQAKRNSASTPPAPKPSPVGAKQQFEFIKSDKDRVREILKRWVQLSEATSDSWQIEWNDAGFVVWDHSNRLIFEYQVTEESCRIGSSLSGLVLQEKMTQIALKAPNKLSPMHDRQLIEYANEVLVRVQDAPTDTIASFMQSVFKLKPAHKPKKRSS</sequence>
<accession>A0A1Z4JR56</accession>
<organism evidence="2 3">
    <name type="scientific">Leptolyngbya boryana NIES-2135</name>
    <dbReference type="NCBI Taxonomy" id="1973484"/>
    <lineage>
        <taxon>Bacteria</taxon>
        <taxon>Bacillati</taxon>
        <taxon>Cyanobacteriota</taxon>
        <taxon>Cyanophyceae</taxon>
        <taxon>Leptolyngbyales</taxon>
        <taxon>Leptolyngbyaceae</taxon>
        <taxon>Leptolyngbya group</taxon>
        <taxon>Leptolyngbya</taxon>
    </lineage>
</organism>
<dbReference type="Proteomes" id="UP000217895">
    <property type="component" value="Plasmid Plasmid1 dna"/>
</dbReference>
<proteinExistence type="predicted"/>
<name>A0A1Z4JR56_LEPBY</name>
<keyword evidence="3" id="KW-1185">Reference proteome</keyword>
<protein>
    <submittedName>
        <fullName evidence="2">Uncharacterized protein</fullName>
    </submittedName>
</protein>
<keyword evidence="2" id="KW-0614">Plasmid</keyword>
<evidence type="ECO:0000313" key="3">
    <source>
        <dbReference type="Proteomes" id="UP000217895"/>
    </source>
</evidence>